<evidence type="ECO:0000313" key="5">
    <source>
        <dbReference type="EMBL" id="QEI07083.1"/>
    </source>
</evidence>
<dbReference type="Proteomes" id="UP000325161">
    <property type="component" value="Chromosome"/>
</dbReference>
<dbReference type="OrthoDB" id="9799812at2"/>
<evidence type="ECO:0000256" key="2">
    <source>
        <dbReference type="ARBA" id="ARBA00023125"/>
    </source>
</evidence>
<dbReference type="InterPro" id="IPR036390">
    <property type="entry name" value="WH_DNA-bd_sf"/>
</dbReference>
<dbReference type="Pfam" id="PF00392">
    <property type="entry name" value="GntR"/>
    <property type="match status" value="1"/>
</dbReference>
<dbReference type="SMART" id="SM00345">
    <property type="entry name" value="HTH_GNTR"/>
    <property type="match status" value="1"/>
</dbReference>
<dbReference type="InterPro" id="IPR011711">
    <property type="entry name" value="GntR_C"/>
</dbReference>
<dbReference type="InterPro" id="IPR000524">
    <property type="entry name" value="Tscrpt_reg_HTH_GntR"/>
</dbReference>
<accession>A0A5C0B060</accession>
<keyword evidence="6" id="KW-1185">Reference proteome</keyword>
<dbReference type="RefSeq" id="WP_148816130.1">
    <property type="nucleotide sequence ID" value="NZ_CP043046.1"/>
</dbReference>
<dbReference type="GO" id="GO:0003677">
    <property type="term" value="F:DNA binding"/>
    <property type="evidence" value="ECO:0007669"/>
    <property type="project" value="UniProtKB-KW"/>
</dbReference>
<dbReference type="PROSITE" id="PS50949">
    <property type="entry name" value="HTH_GNTR"/>
    <property type="match status" value="1"/>
</dbReference>
<dbReference type="GO" id="GO:0003700">
    <property type="term" value="F:DNA-binding transcription factor activity"/>
    <property type="evidence" value="ECO:0007669"/>
    <property type="project" value="InterPro"/>
</dbReference>
<keyword evidence="3" id="KW-0804">Transcription</keyword>
<dbReference type="KEGG" id="pacr:FXN63_15480"/>
<dbReference type="SMART" id="SM00895">
    <property type="entry name" value="FCD"/>
    <property type="match status" value="1"/>
</dbReference>
<dbReference type="InterPro" id="IPR036388">
    <property type="entry name" value="WH-like_DNA-bd_sf"/>
</dbReference>
<dbReference type="Gene3D" id="1.20.120.530">
    <property type="entry name" value="GntR ligand-binding domain-like"/>
    <property type="match status" value="1"/>
</dbReference>
<dbReference type="SUPFAM" id="SSF48008">
    <property type="entry name" value="GntR ligand-binding domain-like"/>
    <property type="match status" value="1"/>
</dbReference>
<organism evidence="5 6">
    <name type="scientific">Pigmentiphaga aceris</name>
    <dbReference type="NCBI Taxonomy" id="1940612"/>
    <lineage>
        <taxon>Bacteria</taxon>
        <taxon>Pseudomonadati</taxon>
        <taxon>Pseudomonadota</taxon>
        <taxon>Betaproteobacteria</taxon>
        <taxon>Burkholderiales</taxon>
        <taxon>Alcaligenaceae</taxon>
        <taxon>Pigmentiphaga</taxon>
    </lineage>
</organism>
<dbReference type="CDD" id="cd07377">
    <property type="entry name" value="WHTH_GntR"/>
    <property type="match status" value="1"/>
</dbReference>
<evidence type="ECO:0000256" key="1">
    <source>
        <dbReference type="ARBA" id="ARBA00023015"/>
    </source>
</evidence>
<evidence type="ECO:0000259" key="4">
    <source>
        <dbReference type="PROSITE" id="PS50949"/>
    </source>
</evidence>
<dbReference type="SUPFAM" id="SSF46785">
    <property type="entry name" value="Winged helix' DNA-binding domain"/>
    <property type="match status" value="1"/>
</dbReference>
<keyword evidence="2" id="KW-0238">DNA-binding</keyword>
<proteinExistence type="predicted"/>
<dbReference type="AlphaFoldDB" id="A0A5C0B060"/>
<dbReference type="EMBL" id="CP043046">
    <property type="protein sequence ID" value="QEI07083.1"/>
    <property type="molecule type" value="Genomic_DNA"/>
</dbReference>
<sequence length="233" mass="26138">MQAGLYAGTLAITAEDEAYRHLHAAIRTGRYRAGERLVPEVIAVEIGTSRMPVREAFRRLAADGLITIRPNRGAVVSGLNVPDMQEVFEMRAVLEGLAARLALPNLTSRALDDLERMLDRLDSQDPLDTRADWASAHREFHEALCALSDRPRLARQISGLHVIVEPYMRLWKRESPGDSTARDDHRALMSALHSRDPDRCERAAREHVMGTVPELMRFLLRTSTSSPPNQESL</sequence>
<gene>
    <name evidence="5" type="ORF">FXN63_15480</name>
</gene>
<evidence type="ECO:0000313" key="6">
    <source>
        <dbReference type="Proteomes" id="UP000325161"/>
    </source>
</evidence>
<protein>
    <submittedName>
        <fullName evidence="5">GntR family transcriptional regulator</fullName>
    </submittedName>
</protein>
<name>A0A5C0B060_9BURK</name>
<dbReference type="PANTHER" id="PTHR43537">
    <property type="entry name" value="TRANSCRIPTIONAL REGULATOR, GNTR FAMILY"/>
    <property type="match status" value="1"/>
</dbReference>
<dbReference type="Gene3D" id="1.10.10.10">
    <property type="entry name" value="Winged helix-like DNA-binding domain superfamily/Winged helix DNA-binding domain"/>
    <property type="match status" value="1"/>
</dbReference>
<feature type="domain" description="HTH gntR-type" evidence="4">
    <location>
        <begin position="12"/>
        <end position="79"/>
    </location>
</feature>
<reference evidence="5 6" key="1">
    <citation type="submission" date="2019-08" db="EMBL/GenBank/DDBJ databases">
        <title>Amphibian skin-associated Pigmentiphaga: genome sequence and occurrence across geography and hosts.</title>
        <authorList>
            <person name="Bletz M.C."/>
            <person name="Bunk B."/>
            <person name="Sproeer C."/>
            <person name="Biwer P."/>
            <person name="Reiter S."/>
            <person name="Rabemananjara F.C.E."/>
            <person name="Schulz S."/>
            <person name="Overmann J."/>
            <person name="Vences M."/>
        </authorList>
    </citation>
    <scope>NUCLEOTIDE SEQUENCE [LARGE SCALE GENOMIC DNA]</scope>
    <source>
        <strain evidence="5 6">Mada1488</strain>
    </source>
</reference>
<dbReference type="InterPro" id="IPR008920">
    <property type="entry name" value="TF_FadR/GntR_C"/>
</dbReference>
<dbReference type="PANTHER" id="PTHR43537:SF24">
    <property type="entry name" value="GLUCONATE OPERON TRANSCRIPTIONAL REPRESSOR"/>
    <property type="match status" value="1"/>
</dbReference>
<keyword evidence="1" id="KW-0805">Transcription regulation</keyword>
<dbReference type="Pfam" id="PF07729">
    <property type="entry name" value="FCD"/>
    <property type="match status" value="1"/>
</dbReference>
<evidence type="ECO:0000256" key="3">
    <source>
        <dbReference type="ARBA" id="ARBA00023163"/>
    </source>
</evidence>